<dbReference type="InterPro" id="IPR011735">
    <property type="entry name" value="WlaTC/HtrL_glycosyltransf"/>
</dbReference>
<name>A0A6C0BJ12_9ZZZZ</name>
<organism evidence="1">
    <name type="scientific">viral metagenome</name>
    <dbReference type="NCBI Taxonomy" id="1070528"/>
    <lineage>
        <taxon>unclassified sequences</taxon>
        <taxon>metagenomes</taxon>
        <taxon>organismal metagenomes</taxon>
    </lineage>
</organism>
<accession>A0A6C0BJ12</accession>
<evidence type="ECO:0000313" key="1">
    <source>
        <dbReference type="EMBL" id="QHS91323.1"/>
    </source>
</evidence>
<proteinExistence type="predicted"/>
<sequence length="361" mass="43276">MIPDCTLVTCCFDATKYRKECRGVNDFILFMTPLLKTPCYLMIYTDTTYIDSIKKIREEAGLTKLTRYYVSDITELESFKYVDIVRQNREKYHPTRDERTCAESHLIQCNKFEFVLKSIEINPFHTSKFGWIDIAVGENFKRICTNYKNNMLLDVLKHADPHKFSILTLNVCDRKYKLEENLREYYNRYQWIVCGGFFITGKEVGVEILKDLKDIFIKHTMLGYGHGEEMFYLEILDKHYDKINRSYGDYQHMVNNLVNVNVATDYIYNFIANKYLSHGYHKEGIDCCNAVLKRYDNFDIEIDYHLYFKFLFVKYVCLFHYDRPQAREFMNMILQQIETNPYIHTEYLKNKEFYDTQFALV</sequence>
<dbReference type="EMBL" id="MN739158">
    <property type="protein sequence ID" value="QHS91323.1"/>
    <property type="molecule type" value="Genomic_DNA"/>
</dbReference>
<reference evidence="1" key="1">
    <citation type="journal article" date="2020" name="Nature">
        <title>Giant virus diversity and host interactions through global metagenomics.</title>
        <authorList>
            <person name="Schulz F."/>
            <person name="Roux S."/>
            <person name="Paez-Espino D."/>
            <person name="Jungbluth S."/>
            <person name="Walsh D.A."/>
            <person name="Denef V.J."/>
            <person name="McMahon K.D."/>
            <person name="Konstantinidis K.T."/>
            <person name="Eloe-Fadrosh E.A."/>
            <person name="Kyrpides N.C."/>
            <person name="Woyke T."/>
        </authorList>
    </citation>
    <scope>NUCLEOTIDE SEQUENCE</scope>
    <source>
        <strain evidence="1">GVMAG-M-3300013004-44</strain>
    </source>
</reference>
<dbReference type="Pfam" id="PF09612">
    <property type="entry name" value="HtrL_YibB"/>
    <property type="match status" value="1"/>
</dbReference>
<protein>
    <submittedName>
        <fullName evidence="1">Uncharacterized protein</fullName>
    </submittedName>
</protein>
<dbReference type="AlphaFoldDB" id="A0A6C0BJ12"/>